<protein>
    <recommendedName>
        <fullName evidence="4">Cxxc_20_cxxc protein</fullName>
    </recommendedName>
</protein>
<evidence type="ECO:0000313" key="3">
    <source>
        <dbReference type="Proteomes" id="UP000198597"/>
    </source>
</evidence>
<keyword evidence="1" id="KW-0812">Transmembrane</keyword>
<evidence type="ECO:0000313" key="2">
    <source>
        <dbReference type="EMBL" id="SDP78390.1"/>
    </source>
</evidence>
<evidence type="ECO:0008006" key="4">
    <source>
        <dbReference type="Google" id="ProtNLM"/>
    </source>
</evidence>
<reference evidence="2 3" key="1">
    <citation type="submission" date="2016-10" db="EMBL/GenBank/DDBJ databases">
        <authorList>
            <person name="de Groot N.N."/>
        </authorList>
    </citation>
    <scope>NUCLEOTIDE SEQUENCE [LARGE SCALE GENOMIC DNA]</scope>
    <source>
        <strain evidence="2 3">DSM 12272</strain>
    </source>
</reference>
<feature type="transmembrane region" description="Helical" evidence="1">
    <location>
        <begin position="34"/>
        <end position="52"/>
    </location>
</feature>
<dbReference type="EMBL" id="FNJM01000017">
    <property type="protein sequence ID" value="SDP78390.1"/>
    <property type="molecule type" value="Genomic_DNA"/>
</dbReference>
<sequence>MENYCKHKPKNLFERHFVCKHCGKRIVSKNKIPIAIACIASVIINLLIRYYFFEDPNLIITVFTFLIITIFCLILGWICLLFVGFKEKLNS</sequence>
<gene>
    <name evidence="2" type="ORF">SAMN04488529_11713</name>
</gene>
<proteinExistence type="predicted"/>
<name>A0A1H0VIW2_9CLOT</name>
<keyword evidence="1" id="KW-0472">Membrane</keyword>
<feature type="transmembrane region" description="Helical" evidence="1">
    <location>
        <begin position="58"/>
        <end position="85"/>
    </location>
</feature>
<keyword evidence="1" id="KW-1133">Transmembrane helix</keyword>
<accession>A0A1H0VIW2</accession>
<keyword evidence="3" id="KW-1185">Reference proteome</keyword>
<organism evidence="2 3">
    <name type="scientific">Clostridium gasigenes</name>
    <dbReference type="NCBI Taxonomy" id="94869"/>
    <lineage>
        <taxon>Bacteria</taxon>
        <taxon>Bacillati</taxon>
        <taxon>Bacillota</taxon>
        <taxon>Clostridia</taxon>
        <taxon>Eubacteriales</taxon>
        <taxon>Clostridiaceae</taxon>
        <taxon>Clostridium</taxon>
    </lineage>
</organism>
<evidence type="ECO:0000256" key="1">
    <source>
        <dbReference type="SAM" id="Phobius"/>
    </source>
</evidence>
<dbReference type="AlphaFoldDB" id="A0A1H0VIW2"/>
<dbReference type="Proteomes" id="UP000198597">
    <property type="component" value="Unassembled WGS sequence"/>
</dbReference>